<dbReference type="Pfam" id="PF07992">
    <property type="entry name" value="Pyr_redox_2"/>
    <property type="match status" value="1"/>
</dbReference>
<gene>
    <name evidence="7" type="primary">ndh</name>
    <name evidence="7" type="ORF">OCOJLMKI_4011</name>
</gene>
<keyword evidence="3" id="KW-0274">FAD</keyword>
<dbReference type="InterPro" id="IPR036188">
    <property type="entry name" value="FAD/NAD-bd_sf"/>
</dbReference>
<dbReference type="InterPro" id="IPR045024">
    <property type="entry name" value="NDH-2"/>
</dbReference>
<keyword evidence="8" id="KW-1185">Reference proteome</keyword>
<reference evidence="7" key="1">
    <citation type="journal article" date="2021" name="Front. Microbiol.">
        <title>Comprehensive Comparative Genomics and Phenotyping of Methylobacterium Species.</title>
        <authorList>
            <person name="Alessa O."/>
            <person name="Ogura Y."/>
            <person name="Fujitani Y."/>
            <person name="Takami H."/>
            <person name="Hayashi T."/>
            <person name="Sahin N."/>
            <person name="Tani A."/>
        </authorList>
    </citation>
    <scope>NUCLEOTIDE SEQUENCE</scope>
    <source>
        <strain evidence="7">DSM 19015</strain>
    </source>
</reference>
<dbReference type="PANTHER" id="PTHR43706">
    <property type="entry name" value="NADH DEHYDROGENASE"/>
    <property type="match status" value="1"/>
</dbReference>
<dbReference type="Proteomes" id="UP001055125">
    <property type="component" value="Unassembled WGS sequence"/>
</dbReference>
<organism evidence="7 8">
    <name type="scientific">Methylobacterium iners</name>
    <dbReference type="NCBI Taxonomy" id="418707"/>
    <lineage>
        <taxon>Bacteria</taxon>
        <taxon>Pseudomonadati</taxon>
        <taxon>Pseudomonadota</taxon>
        <taxon>Alphaproteobacteria</taxon>
        <taxon>Hyphomicrobiales</taxon>
        <taxon>Methylobacteriaceae</taxon>
        <taxon>Methylobacterium</taxon>
    </lineage>
</organism>
<accession>A0ABQ4S0Z2</accession>
<evidence type="ECO:0000313" key="7">
    <source>
        <dbReference type="EMBL" id="GJD96786.1"/>
    </source>
</evidence>
<dbReference type="PRINTS" id="PR00368">
    <property type="entry name" value="FADPNR"/>
</dbReference>
<comment type="similarity">
    <text evidence="1">Belongs to the NADH dehydrogenase family.</text>
</comment>
<evidence type="ECO:0000256" key="3">
    <source>
        <dbReference type="ARBA" id="ARBA00022827"/>
    </source>
</evidence>
<dbReference type="SUPFAM" id="SSF51905">
    <property type="entry name" value="FAD/NAD(P)-binding domain"/>
    <property type="match status" value="1"/>
</dbReference>
<dbReference type="PANTHER" id="PTHR43706:SF9">
    <property type="entry name" value="TYPE II NADH:QUINONE OXIDOREDUCTASE"/>
    <property type="match status" value="1"/>
</dbReference>
<keyword evidence="4" id="KW-0560">Oxidoreductase</keyword>
<protein>
    <submittedName>
        <fullName evidence="7">NADH dehydrogenase</fullName>
    </submittedName>
</protein>
<evidence type="ECO:0000256" key="5">
    <source>
        <dbReference type="ARBA" id="ARBA00023027"/>
    </source>
</evidence>
<dbReference type="InterPro" id="IPR023753">
    <property type="entry name" value="FAD/NAD-binding_dom"/>
</dbReference>
<name>A0ABQ4S0Z2_9HYPH</name>
<evidence type="ECO:0000259" key="6">
    <source>
        <dbReference type="Pfam" id="PF07992"/>
    </source>
</evidence>
<keyword evidence="5" id="KW-0520">NAD</keyword>
<evidence type="ECO:0000256" key="1">
    <source>
        <dbReference type="ARBA" id="ARBA00005272"/>
    </source>
</evidence>
<keyword evidence="2" id="KW-0285">Flavoprotein</keyword>
<evidence type="ECO:0000256" key="4">
    <source>
        <dbReference type="ARBA" id="ARBA00023002"/>
    </source>
</evidence>
<feature type="domain" description="FAD/NAD(P)-binding" evidence="6">
    <location>
        <begin position="11"/>
        <end position="346"/>
    </location>
</feature>
<dbReference type="Gene3D" id="3.50.50.100">
    <property type="match status" value="1"/>
</dbReference>
<comment type="caution">
    <text evidence="7">The sequence shown here is derived from an EMBL/GenBank/DDBJ whole genome shotgun (WGS) entry which is preliminary data.</text>
</comment>
<sequence length="442" mass="48011">MVPVDEGNLHRIVVVGGGAAGLQLATKLGHKLGRRGKAHVTLVDRARTHIWKPLLHEVAAGSLDVGHHAVDYLHHAHSHHFRYRIGQMTGLDRAARQIQLGASYDNEGREVTPDRSIPYDTLVLAVGSTTNDFGTPGVKEHAIALDTQEQAVRFHQRMINAMLRAHTQEGPVRPGQLHVVVIGAGATGTELAAELHRTTRDVAATGMDRIDPAKDLKITLVEAADRILPAVPARLAGEVMQLLGKIGVDVRTGARVTEVRADGVLLADGSVIPSELVVWAAGVKAPAFLHDIGGLETTRNNQLVVTPTLQTTRDPDIFAIGDCAYLVEQGSDVPVPPRAQAAHQQASHLIKWIPAKIEGRPLKPFKYRDFGSLVSLGEYSTVGNLMGFIQGKNMLIAGFFARLMYRSLYKMHEQALHGTIKTALDALARALTRRTEPRVKLH</sequence>
<dbReference type="RefSeq" id="WP_238245878.1">
    <property type="nucleotide sequence ID" value="NZ_BPQP01000069.1"/>
</dbReference>
<evidence type="ECO:0000256" key="2">
    <source>
        <dbReference type="ARBA" id="ARBA00022630"/>
    </source>
</evidence>
<proteinExistence type="inferred from homology"/>
<dbReference type="EMBL" id="BPQP01000069">
    <property type="protein sequence ID" value="GJD96786.1"/>
    <property type="molecule type" value="Genomic_DNA"/>
</dbReference>
<reference evidence="7" key="2">
    <citation type="submission" date="2021-08" db="EMBL/GenBank/DDBJ databases">
        <authorList>
            <person name="Tani A."/>
            <person name="Ola A."/>
            <person name="Ogura Y."/>
            <person name="Katsura K."/>
            <person name="Hayashi T."/>
        </authorList>
    </citation>
    <scope>NUCLEOTIDE SEQUENCE</scope>
    <source>
        <strain evidence="7">DSM 19015</strain>
    </source>
</reference>
<evidence type="ECO:0000313" key="8">
    <source>
        <dbReference type="Proteomes" id="UP001055125"/>
    </source>
</evidence>
<dbReference type="PRINTS" id="PR00411">
    <property type="entry name" value="PNDRDTASEI"/>
</dbReference>